<dbReference type="EMBL" id="RCHU02000003">
    <property type="protein sequence ID" value="KAL3599605.1"/>
    <property type="molecule type" value="Genomic_DNA"/>
</dbReference>
<evidence type="ECO:0000313" key="2">
    <source>
        <dbReference type="Proteomes" id="UP000309997"/>
    </source>
</evidence>
<proteinExistence type="predicted"/>
<name>A0ACC4CP15_POPAL</name>
<accession>A0ACC4CP15</accession>
<protein>
    <submittedName>
        <fullName evidence="1">Uncharacterized protein</fullName>
    </submittedName>
</protein>
<evidence type="ECO:0000313" key="1">
    <source>
        <dbReference type="EMBL" id="KAL3599605.1"/>
    </source>
</evidence>
<sequence>MFEHPHHMGSHLQNFPGIPPLHPPSPITRPGNLTTPESSVSELKVRVTGRLRLWKVSPGGAERLSGFEVGDWILRLNRYLKCEWEKLREDVSSWKSVAPGSGFVVQGIRYDGDNWGSLYVGFSGEQERWAGPTSHLERAERLMIGQKVRVKLSVKQPRLGWSGHTHGSGARRG</sequence>
<dbReference type="Proteomes" id="UP000309997">
    <property type="component" value="Unassembled WGS sequence"/>
</dbReference>
<reference evidence="1 2" key="1">
    <citation type="journal article" date="2024" name="Plant Biotechnol. J.">
        <title>Genome and CRISPR/Cas9 system of a widespread forest tree (Populus alba) in the world.</title>
        <authorList>
            <person name="Liu Y.J."/>
            <person name="Jiang P.F."/>
            <person name="Han X.M."/>
            <person name="Li X.Y."/>
            <person name="Wang H.M."/>
            <person name="Wang Y.J."/>
            <person name="Wang X.X."/>
            <person name="Zeng Q.Y."/>
        </authorList>
    </citation>
    <scope>NUCLEOTIDE SEQUENCE [LARGE SCALE GENOMIC DNA]</scope>
    <source>
        <strain evidence="2">cv. PAL-ZL1</strain>
    </source>
</reference>
<comment type="caution">
    <text evidence="1">The sequence shown here is derived from an EMBL/GenBank/DDBJ whole genome shotgun (WGS) entry which is preliminary data.</text>
</comment>
<organism evidence="1 2">
    <name type="scientific">Populus alba</name>
    <name type="common">White poplar</name>
    <dbReference type="NCBI Taxonomy" id="43335"/>
    <lineage>
        <taxon>Eukaryota</taxon>
        <taxon>Viridiplantae</taxon>
        <taxon>Streptophyta</taxon>
        <taxon>Embryophyta</taxon>
        <taxon>Tracheophyta</taxon>
        <taxon>Spermatophyta</taxon>
        <taxon>Magnoliopsida</taxon>
        <taxon>eudicotyledons</taxon>
        <taxon>Gunneridae</taxon>
        <taxon>Pentapetalae</taxon>
        <taxon>rosids</taxon>
        <taxon>fabids</taxon>
        <taxon>Malpighiales</taxon>
        <taxon>Salicaceae</taxon>
        <taxon>Saliceae</taxon>
        <taxon>Populus</taxon>
    </lineage>
</organism>
<keyword evidence="2" id="KW-1185">Reference proteome</keyword>
<gene>
    <name evidence="1" type="ORF">D5086_007523</name>
</gene>